<dbReference type="Pfam" id="PF13350">
    <property type="entry name" value="Y_phosphatase3"/>
    <property type="match status" value="1"/>
</dbReference>
<dbReference type="SUPFAM" id="SSF52799">
    <property type="entry name" value="(Phosphotyrosine protein) phosphatases II"/>
    <property type="match status" value="1"/>
</dbReference>
<keyword evidence="3" id="KW-1185">Reference proteome</keyword>
<comment type="caution">
    <text evidence="2">The sequence shown here is derived from an EMBL/GenBank/DDBJ whole genome shotgun (WGS) entry which is preliminary data.</text>
</comment>
<dbReference type="EMBL" id="JACCAE010000001">
    <property type="protein sequence ID" value="NYF99407.1"/>
    <property type="molecule type" value="Genomic_DNA"/>
</dbReference>
<evidence type="ECO:0000313" key="3">
    <source>
        <dbReference type="Proteomes" id="UP000554054"/>
    </source>
</evidence>
<protein>
    <submittedName>
        <fullName evidence="2">Protein tyrosine/serine phosphatase</fullName>
    </submittedName>
</protein>
<dbReference type="Gene3D" id="3.90.190.10">
    <property type="entry name" value="Protein tyrosine phosphatase superfamily"/>
    <property type="match status" value="1"/>
</dbReference>
<dbReference type="InterPro" id="IPR000387">
    <property type="entry name" value="Tyr_Pase_dom"/>
</dbReference>
<dbReference type="AlphaFoldDB" id="A0A852VQV5"/>
<dbReference type="InterPro" id="IPR026893">
    <property type="entry name" value="Tyr/Ser_Pase_IphP-type"/>
</dbReference>
<dbReference type="PROSITE" id="PS00383">
    <property type="entry name" value="TYR_PHOSPHATASE_1"/>
    <property type="match status" value="1"/>
</dbReference>
<name>A0A852VQV5_9MICO</name>
<dbReference type="Proteomes" id="UP000554054">
    <property type="component" value="Unassembled WGS sequence"/>
</dbReference>
<dbReference type="PROSITE" id="PS50056">
    <property type="entry name" value="TYR_PHOSPHATASE_2"/>
    <property type="match status" value="1"/>
</dbReference>
<evidence type="ECO:0000259" key="1">
    <source>
        <dbReference type="PROSITE" id="PS50056"/>
    </source>
</evidence>
<dbReference type="RefSeq" id="WP_185992104.1">
    <property type="nucleotide sequence ID" value="NZ_JACCAE010000001.1"/>
</dbReference>
<evidence type="ECO:0000313" key="2">
    <source>
        <dbReference type="EMBL" id="NYF99407.1"/>
    </source>
</evidence>
<organism evidence="2 3">
    <name type="scientific">Janibacter cremeus</name>
    <dbReference type="NCBI Taxonomy" id="1285192"/>
    <lineage>
        <taxon>Bacteria</taxon>
        <taxon>Bacillati</taxon>
        <taxon>Actinomycetota</taxon>
        <taxon>Actinomycetes</taxon>
        <taxon>Micrococcales</taxon>
        <taxon>Intrasporangiaceae</taxon>
        <taxon>Janibacter</taxon>
    </lineage>
</organism>
<accession>A0A852VQV5</accession>
<dbReference type="InterPro" id="IPR029021">
    <property type="entry name" value="Prot-tyrosine_phosphatase-like"/>
</dbReference>
<gene>
    <name evidence="2" type="ORF">BJY20_002799</name>
</gene>
<dbReference type="GO" id="GO:0004721">
    <property type="term" value="F:phosphoprotein phosphatase activity"/>
    <property type="evidence" value="ECO:0007669"/>
    <property type="project" value="InterPro"/>
</dbReference>
<feature type="domain" description="Tyrosine specific protein phosphatases" evidence="1">
    <location>
        <begin position="125"/>
        <end position="171"/>
    </location>
</feature>
<proteinExistence type="predicted"/>
<reference evidence="2 3" key="1">
    <citation type="submission" date="2020-07" db="EMBL/GenBank/DDBJ databases">
        <title>Sequencing the genomes of 1000 actinobacteria strains.</title>
        <authorList>
            <person name="Klenk H.-P."/>
        </authorList>
    </citation>
    <scope>NUCLEOTIDE SEQUENCE [LARGE SCALE GENOMIC DNA]</scope>
    <source>
        <strain evidence="2 3">DSM 26154</strain>
    </source>
</reference>
<dbReference type="InterPro" id="IPR016130">
    <property type="entry name" value="Tyr_Pase_AS"/>
</dbReference>
<sequence length="261" mass="28558">MTHWIELDGVVNMRDLGGLPTLRGGRTRDGRLVRSDNLQDLTRQDVLRLVGEVGVTDIIDLRTDVERELTGPGPLSETSLAHHNLSFIAEDRHPGAARSSADSGKEALVLSEGDPDRGTPDFWTRHYLGYLHQRPDSVAGALSVIADSRGGAVVHCAAGKDRTGTVTAMALSVAGVPDEEIIADYAASGERIRQIIDRLIDIEPYKWGLQGRSLDEQTPQPETMEMILRTLEDEHGGATGWLRGQGWDDDRLDLLRGRLLG</sequence>